<protein>
    <submittedName>
        <fullName evidence="2">Uncharacterized protein</fullName>
    </submittedName>
</protein>
<feature type="non-terminal residue" evidence="2">
    <location>
        <position position="63"/>
    </location>
</feature>
<accession>A0A6J4VHX6</accession>
<feature type="region of interest" description="Disordered" evidence="1">
    <location>
        <begin position="1"/>
        <end position="63"/>
    </location>
</feature>
<dbReference type="AlphaFoldDB" id="A0A6J4VHX6"/>
<gene>
    <name evidence="2" type="ORF">AVDCRST_MAG18-2972</name>
</gene>
<feature type="compositionally biased region" description="Basic and acidic residues" evidence="1">
    <location>
        <begin position="1"/>
        <end position="11"/>
    </location>
</feature>
<sequence>RGAGRAGDRAHAPVAAGPRGAAHRLPARRQPAGALLPPRRGGAPAGGVSVGAGAATGPGTGGL</sequence>
<feature type="compositionally biased region" description="Gly residues" evidence="1">
    <location>
        <begin position="43"/>
        <end position="63"/>
    </location>
</feature>
<feature type="compositionally biased region" description="Low complexity" evidence="1">
    <location>
        <begin position="31"/>
        <end position="42"/>
    </location>
</feature>
<reference evidence="2" key="1">
    <citation type="submission" date="2020-02" db="EMBL/GenBank/DDBJ databases">
        <authorList>
            <person name="Meier V. D."/>
        </authorList>
    </citation>
    <scope>NUCLEOTIDE SEQUENCE</scope>
    <source>
        <strain evidence="2">AVDCRST_MAG18</strain>
    </source>
</reference>
<dbReference type="EMBL" id="CADCWN010000223">
    <property type="protein sequence ID" value="CAA9579792.1"/>
    <property type="molecule type" value="Genomic_DNA"/>
</dbReference>
<evidence type="ECO:0000256" key="1">
    <source>
        <dbReference type="SAM" id="MobiDB-lite"/>
    </source>
</evidence>
<proteinExistence type="predicted"/>
<evidence type="ECO:0000313" key="2">
    <source>
        <dbReference type="EMBL" id="CAA9579792.1"/>
    </source>
</evidence>
<name>A0A6J4VHX6_9BACT</name>
<organism evidence="2">
    <name type="scientific">uncultured Thermomicrobiales bacterium</name>
    <dbReference type="NCBI Taxonomy" id="1645740"/>
    <lineage>
        <taxon>Bacteria</taxon>
        <taxon>Pseudomonadati</taxon>
        <taxon>Thermomicrobiota</taxon>
        <taxon>Thermomicrobia</taxon>
        <taxon>Thermomicrobiales</taxon>
        <taxon>environmental samples</taxon>
    </lineage>
</organism>
<feature type="non-terminal residue" evidence="2">
    <location>
        <position position="1"/>
    </location>
</feature>